<evidence type="ECO:0000313" key="4">
    <source>
        <dbReference type="EMBL" id="SDZ87097.1"/>
    </source>
</evidence>
<dbReference type="EMBL" id="FNQY01000003">
    <property type="protein sequence ID" value="SDZ87097.1"/>
    <property type="molecule type" value="Genomic_DNA"/>
</dbReference>
<protein>
    <recommendedName>
        <fullName evidence="6">L-glutaminase</fullName>
    </recommendedName>
</protein>
<dbReference type="SUPFAM" id="SSF49785">
    <property type="entry name" value="Galactose-binding domain-like"/>
    <property type="match status" value="1"/>
</dbReference>
<dbReference type="PANTHER" id="PTHR31987:SF1">
    <property type="entry name" value="GLUTAMINASE A"/>
    <property type="match status" value="1"/>
</dbReference>
<dbReference type="InterPro" id="IPR033433">
    <property type="entry name" value="GtaA_N"/>
</dbReference>
<dbReference type="InterPro" id="IPR008928">
    <property type="entry name" value="6-hairpin_glycosidase_sf"/>
</dbReference>
<accession>A0A1H3WIW3</accession>
<evidence type="ECO:0000259" key="1">
    <source>
        <dbReference type="Pfam" id="PF16334"/>
    </source>
</evidence>
<proteinExistence type="predicted"/>
<evidence type="ECO:0000313" key="5">
    <source>
        <dbReference type="Proteomes" id="UP000199041"/>
    </source>
</evidence>
<dbReference type="Pfam" id="PF17168">
    <property type="entry name" value="DUF5127"/>
    <property type="match status" value="1"/>
</dbReference>
<dbReference type="SUPFAM" id="SSF48208">
    <property type="entry name" value="Six-hairpin glycosidases"/>
    <property type="match status" value="1"/>
</dbReference>
<dbReference type="InterPro" id="IPR008979">
    <property type="entry name" value="Galactose-bd-like_sf"/>
</dbReference>
<evidence type="ECO:0008006" key="6">
    <source>
        <dbReference type="Google" id="ProtNLM"/>
    </source>
</evidence>
<gene>
    <name evidence="4" type="ORF">SAMN05192529_10368</name>
</gene>
<dbReference type="Proteomes" id="UP000199041">
    <property type="component" value="Unassembled WGS sequence"/>
</dbReference>
<dbReference type="InterPro" id="IPR032515">
    <property type="entry name" value="DUF4964"/>
</dbReference>
<sequence length="848" mass="96065">MQINKVTKVNGTMLAIQKKVRQTLLGSTLLFTLGCSQMATAQHADQIAPSYPLITHTPYFSIWSNKDILTDGSTVHWTGKPQSLIGIIKVDNEFYRFMGKEVKAYNSVAPAGDENDHVQIHYTTQNPGENWQAVQADTNGWQSGLLPISDDSKTARTLWSTDDIWIRRTFQYNGGNTDGLKIKLKHDDNIVLYLNGHELYQKEGWVEDFLYSDFNDRLKKYLIKGKNVLAAHVKNTAGGRYFDIGLSKELHSVYNSPIAIAKQKSTQIEAMQTIYQFECGHTNLKLTFTSPLLLQHLDILTRPISYITYQVSSTDGKPHHATVLLSASSDIAVNTPNQQVQAETLNNKDLSLLKVGTLEQPILGKKGDDVRIDWGYFYVGAATKHAKQSLSQNAFEGIESFLNGNLSNNNLKISGKQLSLNTAVDLGTTDANNFATGHMVLGYDEQFAIQYFHTNLRPWWNRDGKQNFADLMQKASKEYNQVMTLVKKEDQRIRQELLMAGGADYARLSILAYRQSIAAHNIVQSPQNELLFLSKENFSNGSINTVDLTYPSAPLYLMYNTELLKGMMRGIFYYSESGKWTKPYSAHDLGTYPIANGQTYGEDMPVEEAGNMVILAAAIAKVDGNANFAKEHWKTISIWADYLAKAGFDPANQLCTDDFAGHLARNVNLSAKAIMAIRSYGYLAEQLGEKATAKKYIALAKSMVPKWMALADDGDHYSLSFENKGSWSQKYNLVWDKVLDFNIFPPQVYQKEVNYYLKQQNRYGVPLDSRKSYTKSDWIMWTATMTNNRQDFESFMHPLIRYIKETPSRVPLSDWHDTKDGRQQNFQARSVVGGYFMQSFNYWLHHKK</sequence>
<dbReference type="Gene3D" id="2.60.120.260">
    <property type="entry name" value="Galactose-binding domain-like"/>
    <property type="match status" value="1"/>
</dbReference>
<keyword evidence="5" id="KW-1185">Reference proteome</keyword>
<dbReference type="InterPro" id="IPR012341">
    <property type="entry name" value="6hp_glycosidase-like_sf"/>
</dbReference>
<evidence type="ECO:0000259" key="2">
    <source>
        <dbReference type="Pfam" id="PF16335"/>
    </source>
</evidence>
<feature type="domain" description="Glutaminase A central" evidence="2">
    <location>
        <begin position="502"/>
        <end position="838"/>
    </location>
</feature>
<dbReference type="Pfam" id="PF16334">
    <property type="entry name" value="DUF4964"/>
    <property type="match status" value="1"/>
</dbReference>
<organism evidence="4 5">
    <name type="scientific">Arachidicoccus rhizosphaerae</name>
    <dbReference type="NCBI Taxonomy" id="551991"/>
    <lineage>
        <taxon>Bacteria</taxon>
        <taxon>Pseudomonadati</taxon>
        <taxon>Bacteroidota</taxon>
        <taxon>Chitinophagia</taxon>
        <taxon>Chitinophagales</taxon>
        <taxon>Chitinophagaceae</taxon>
        <taxon>Arachidicoccus</taxon>
    </lineage>
</organism>
<dbReference type="InterPro" id="IPR032514">
    <property type="entry name" value="GtaA_central"/>
</dbReference>
<dbReference type="AlphaFoldDB" id="A0A1H3WIW3"/>
<dbReference type="Pfam" id="PF16335">
    <property type="entry name" value="GtaA_6_Hairpin"/>
    <property type="match status" value="1"/>
</dbReference>
<dbReference type="GO" id="GO:0005975">
    <property type="term" value="P:carbohydrate metabolic process"/>
    <property type="evidence" value="ECO:0007669"/>
    <property type="project" value="InterPro"/>
</dbReference>
<feature type="domain" description="Glutaminase A N-terminal" evidence="3">
    <location>
        <begin position="272"/>
        <end position="495"/>
    </location>
</feature>
<dbReference type="PANTHER" id="PTHR31987">
    <property type="entry name" value="GLUTAMINASE A-RELATED"/>
    <property type="match status" value="1"/>
</dbReference>
<dbReference type="Gene3D" id="1.50.10.10">
    <property type="match status" value="1"/>
</dbReference>
<dbReference type="PROSITE" id="PS51257">
    <property type="entry name" value="PROKAR_LIPOPROTEIN"/>
    <property type="match status" value="1"/>
</dbReference>
<dbReference type="STRING" id="551991.SAMN05192529_10368"/>
<dbReference type="InterPro" id="IPR052743">
    <property type="entry name" value="Glutaminase_GtaA"/>
</dbReference>
<feature type="domain" description="DUF4964" evidence="1">
    <location>
        <begin position="39"/>
        <end position="103"/>
    </location>
</feature>
<dbReference type="RefSeq" id="WP_244518724.1">
    <property type="nucleotide sequence ID" value="NZ_FNQY01000003.1"/>
</dbReference>
<evidence type="ECO:0000259" key="3">
    <source>
        <dbReference type="Pfam" id="PF17168"/>
    </source>
</evidence>
<reference evidence="4 5" key="1">
    <citation type="submission" date="2016-10" db="EMBL/GenBank/DDBJ databases">
        <authorList>
            <person name="de Groot N.N."/>
        </authorList>
    </citation>
    <scope>NUCLEOTIDE SEQUENCE [LARGE SCALE GENOMIC DNA]</scope>
    <source>
        <strain evidence="4 5">Vu-144</strain>
    </source>
</reference>
<name>A0A1H3WIW3_9BACT</name>